<keyword evidence="2" id="KW-1185">Reference proteome</keyword>
<evidence type="ECO:0008006" key="3">
    <source>
        <dbReference type="Google" id="ProtNLM"/>
    </source>
</evidence>
<dbReference type="SUPFAM" id="SSF50370">
    <property type="entry name" value="Ricin B-like lectins"/>
    <property type="match status" value="1"/>
</dbReference>
<protein>
    <recommendedName>
        <fullName evidence="3">Ricin B lectin domain-containing protein</fullName>
    </recommendedName>
</protein>
<name>A0A4Y7PJ00_9AGAM</name>
<dbReference type="OrthoDB" id="3266227at2759"/>
<sequence>MPPTVIQTGLYLIRNVKFKNLAILPDANDESALTANAIIENHGDEKWNITLLGNGNYHLSNLRNSRNAGCVNRSQKGDGIFGTDRAKQFVIKETRVKNQFTISPTDADLFWGLEDGEESTPITLQLTPTDGKNQWIFESTR</sequence>
<dbReference type="InterPro" id="IPR035992">
    <property type="entry name" value="Ricin_B-like_lectins"/>
</dbReference>
<evidence type="ECO:0000313" key="2">
    <source>
        <dbReference type="Proteomes" id="UP000294933"/>
    </source>
</evidence>
<dbReference type="VEuPathDB" id="FungiDB:BD410DRAFT_902791"/>
<dbReference type="EMBL" id="ML170293">
    <property type="protein sequence ID" value="TDL15058.1"/>
    <property type="molecule type" value="Genomic_DNA"/>
</dbReference>
<organism evidence="1 2">
    <name type="scientific">Rickenella mellea</name>
    <dbReference type="NCBI Taxonomy" id="50990"/>
    <lineage>
        <taxon>Eukaryota</taxon>
        <taxon>Fungi</taxon>
        <taxon>Dikarya</taxon>
        <taxon>Basidiomycota</taxon>
        <taxon>Agaricomycotina</taxon>
        <taxon>Agaricomycetes</taxon>
        <taxon>Hymenochaetales</taxon>
        <taxon>Rickenellaceae</taxon>
        <taxon>Rickenella</taxon>
    </lineage>
</organism>
<dbReference type="Proteomes" id="UP000294933">
    <property type="component" value="Unassembled WGS sequence"/>
</dbReference>
<proteinExistence type="predicted"/>
<reference evidence="1 2" key="1">
    <citation type="submission" date="2018-06" db="EMBL/GenBank/DDBJ databases">
        <title>A transcriptomic atlas of mushroom development highlights an independent origin of complex multicellularity.</title>
        <authorList>
            <consortium name="DOE Joint Genome Institute"/>
            <person name="Krizsan K."/>
            <person name="Almasi E."/>
            <person name="Merenyi Z."/>
            <person name="Sahu N."/>
            <person name="Viragh M."/>
            <person name="Koszo T."/>
            <person name="Mondo S."/>
            <person name="Kiss B."/>
            <person name="Balint B."/>
            <person name="Kues U."/>
            <person name="Barry K."/>
            <person name="Hegedus J.C."/>
            <person name="Henrissat B."/>
            <person name="Johnson J."/>
            <person name="Lipzen A."/>
            <person name="Ohm R."/>
            <person name="Nagy I."/>
            <person name="Pangilinan J."/>
            <person name="Yan J."/>
            <person name="Xiong Y."/>
            <person name="Grigoriev I.V."/>
            <person name="Hibbett D.S."/>
            <person name="Nagy L.G."/>
        </authorList>
    </citation>
    <scope>NUCLEOTIDE SEQUENCE [LARGE SCALE GENOMIC DNA]</scope>
    <source>
        <strain evidence="1 2">SZMC22713</strain>
    </source>
</reference>
<gene>
    <name evidence="1" type="ORF">BD410DRAFT_902791</name>
</gene>
<accession>A0A4Y7PJ00</accession>
<dbReference type="STRING" id="50990.A0A4Y7PJ00"/>
<evidence type="ECO:0000313" key="1">
    <source>
        <dbReference type="EMBL" id="TDL15058.1"/>
    </source>
</evidence>
<dbReference type="Gene3D" id="2.80.10.50">
    <property type="match status" value="1"/>
</dbReference>
<dbReference type="AlphaFoldDB" id="A0A4Y7PJ00"/>